<keyword evidence="4" id="KW-1185">Reference proteome</keyword>
<sequence length="338" mass="37415">MMPIATGTPLDILRTYRAAMVTTVSDNDQMVLSQDALDADTLPETDWARQYFWVTEEALRCIAKAMVLGEKTTFRRILDLPCGHGRVLRGLRAAFPAAEITACDIDRDGVDFCARTFGARPVYGDADPDRIDLGDARFDLIYCGSLLTHLDQDLFRRFLRMMSRHLARDGLLVFTTHGRWCITFHRTVLPFTDPVAWQAIEAGYRDCGFGYRDYAATPGYGVSLTSIGWVQQAIDADPSLTTIGIAEKGLGNYQDVFVCQKWPIDDIYGPMHPKTRPAIYRGRTEVDGPPAVERGPRRSGGFAPELHAGPDAPAPAAMPPAAPDRPLRGWLRRLLGGA</sequence>
<evidence type="ECO:0000259" key="2">
    <source>
        <dbReference type="Pfam" id="PF13649"/>
    </source>
</evidence>
<evidence type="ECO:0000313" key="4">
    <source>
        <dbReference type="Proteomes" id="UP000278222"/>
    </source>
</evidence>
<feature type="region of interest" description="Disordered" evidence="1">
    <location>
        <begin position="281"/>
        <end position="326"/>
    </location>
</feature>
<feature type="domain" description="Methyltransferase" evidence="2">
    <location>
        <begin position="77"/>
        <end position="170"/>
    </location>
</feature>
<organism evidence="3 4">
    <name type="scientific">Stella humosa</name>
    <dbReference type="NCBI Taxonomy" id="94"/>
    <lineage>
        <taxon>Bacteria</taxon>
        <taxon>Pseudomonadati</taxon>
        <taxon>Pseudomonadota</taxon>
        <taxon>Alphaproteobacteria</taxon>
        <taxon>Rhodospirillales</taxon>
        <taxon>Stellaceae</taxon>
        <taxon>Stella</taxon>
    </lineage>
</organism>
<proteinExistence type="predicted"/>
<protein>
    <submittedName>
        <fullName evidence="3">Methyltransferase family protein</fullName>
    </submittedName>
</protein>
<dbReference type="GO" id="GO:0032259">
    <property type="term" value="P:methylation"/>
    <property type="evidence" value="ECO:0007669"/>
    <property type="project" value="UniProtKB-KW"/>
</dbReference>
<keyword evidence="3" id="KW-0808">Transferase</keyword>
<reference evidence="3 4" key="1">
    <citation type="submission" date="2018-11" db="EMBL/GenBank/DDBJ databases">
        <title>Genomic Encyclopedia of Type Strains, Phase IV (KMG-IV): sequencing the most valuable type-strain genomes for metagenomic binning, comparative biology and taxonomic classification.</title>
        <authorList>
            <person name="Goeker M."/>
        </authorList>
    </citation>
    <scope>NUCLEOTIDE SEQUENCE [LARGE SCALE GENOMIC DNA]</scope>
    <source>
        <strain evidence="3 4">DSM 5900</strain>
    </source>
</reference>
<gene>
    <name evidence="3" type="ORF">EDC65_2413</name>
</gene>
<dbReference type="Gene3D" id="3.40.50.150">
    <property type="entry name" value="Vaccinia Virus protein VP39"/>
    <property type="match status" value="1"/>
</dbReference>
<comment type="caution">
    <text evidence="3">The sequence shown here is derived from an EMBL/GenBank/DDBJ whole genome shotgun (WGS) entry which is preliminary data.</text>
</comment>
<evidence type="ECO:0000313" key="3">
    <source>
        <dbReference type="EMBL" id="ROP90562.1"/>
    </source>
</evidence>
<dbReference type="Pfam" id="PF13649">
    <property type="entry name" value="Methyltransf_25"/>
    <property type="match status" value="1"/>
</dbReference>
<dbReference type="AlphaFoldDB" id="A0A3N1LGM3"/>
<name>A0A3N1LGM3_9PROT</name>
<keyword evidence="3" id="KW-0489">Methyltransferase</keyword>
<dbReference type="EMBL" id="RJKX01000014">
    <property type="protein sequence ID" value="ROP90562.1"/>
    <property type="molecule type" value="Genomic_DNA"/>
</dbReference>
<accession>A0A3N1LGM3</accession>
<dbReference type="RefSeq" id="WP_123689975.1">
    <property type="nucleotide sequence ID" value="NZ_AP019700.1"/>
</dbReference>
<dbReference type="OrthoDB" id="9802097at2"/>
<dbReference type="InterPro" id="IPR029063">
    <property type="entry name" value="SAM-dependent_MTases_sf"/>
</dbReference>
<feature type="compositionally biased region" description="Pro residues" evidence="1">
    <location>
        <begin position="312"/>
        <end position="323"/>
    </location>
</feature>
<dbReference type="CDD" id="cd02440">
    <property type="entry name" value="AdoMet_MTases"/>
    <property type="match status" value="1"/>
</dbReference>
<evidence type="ECO:0000256" key="1">
    <source>
        <dbReference type="SAM" id="MobiDB-lite"/>
    </source>
</evidence>
<dbReference type="InterPro" id="IPR041698">
    <property type="entry name" value="Methyltransf_25"/>
</dbReference>
<dbReference type="Proteomes" id="UP000278222">
    <property type="component" value="Unassembled WGS sequence"/>
</dbReference>
<dbReference type="GO" id="GO:0008168">
    <property type="term" value="F:methyltransferase activity"/>
    <property type="evidence" value="ECO:0007669"/>
    <property type="project" value="UniProtKB-KW"/>
</dbReference>
<dbReference type="SUPFAM" id="SSF53335">
    <property type="entry name" value="S-adenosyl-L-methionine-dependent methyltransferases"/>
    <property type="match status" value="1"/>
</dbReference>